<protein>
    <submittedName>
        <fullName evidence="1">Uncharacterized protein</fullName>
    </submittedName>
</protein>
<sequence>MEVPIIFLVKFKDLCDRDKNPNLSLSVETILKNEKIPKTFLSPPTSREEPP</sequence>
<organism evidence="1">
    <name type="scientific">viral metagenome</name>
    <dbReference type="NCBI Taxonomy" id="1070528"/>
    <lineage>
        <taxon>unclassified sequences</taxon>
        <taxon>metagenomes</taxon>
        <taxon>organismal metagenomes</taxon>
    </lineage>
</organism>
<dbReference type="EMBL" id="MT143855">
    <property type="protein sequence ID" value="QJB03646.1"/>
    <property type="molecule type" value="Genomic_DNA"/>
</dbReference>
<gene>
    <name evidence="1" type="ORF">MM171A00774_0015</name>
    <name evidence="2" type="ORF">MM171B00591_0006</name>
</gene>
<name>A0A6M3M163_9ZZZZ</name>
<reference evidence="1" key="1">
    <citation type="submission" date="2020-03" db="EMBL/GenBank/DDBJ databases">
        <title>The deep terrestrial virosphere.</title>
        <authorList>
            <person name="Holmfeldt K."/>
            <person name="Nilsson E."/>
            <person name="Simone D."/>
            <person name="Lopez-Fernandez M."/>
            <person name="Wu X."/>
            <person name="de Brujin I."/>
            <person name="Lundin D."/>
            <person name="Andersson A."/>
            <person name="Bertilsson S."/>
            <person name="Dopson M."/>
        </authorList>
    </citation>
    <scope>NUCLEOTIDE SEQUENCE</scope>
    <source>
        <strain evidence="1">MM171A00774</strain>
        <strain evidence="2">MM171B00591</strain>
    </source>
</reference>
<evidence type="ECO:0000313" key="2">
    <source>
        <dbReference type="EMBL" id="QJB03646.1"/>
    </source>
</evidence>
<dbReference type="AlphaFoldDB" id="A0A6M3M163"/>
<proteinExistence type="predicted"/>
<accession>A0A6M3M163</accession>
<evidence type="ECO:0000313" key="1">
    <source>
        <dbReference type="EMBL" id="QJA99929.1"/>
    </source>
</evidence>
<dbReference type="EMBL" id="MT143674">
    <property type="protein sequence ID" value="QJA99929.1"/>
    <property type="molecule type" value="Genomic_DNA"/>
</dbReference>